<keyword evidence="6" id="KW-0175">Coiled coil</keyword>
<accession>A0A8H6QFG1</accession>
<evidence type="ECO:0000256" key="2">
    <source>
        <dbReference type="ARBA" id="ARBA00008048"/>
    </source>
</evidence>
<dbReference type="Proteomes" id="UP000654922">
    <property type="component" value="Unassembled WGS sequence"/>
</dbReference>
<organism evidence="8 9">
    <name type="scientific">Aspergillus felis</name>
    <dbReference type="NCBI Taxonomy" id="1287682"/>
    <lineage>
        <taxon>Eukaryota</taxon>
        <taxon>Fungi</taxon>
        <taxon>Dikarya</taxon>
        <taxon>Ascomycota</taxon>
        <taxon>Pezizomycotina</taxon>
        <taxon>Eurotiomycetes</taxon>
        <taxon>Eurotiomycetidae</taxon>
        <taxon>Eurotiales</taxon>
        <taxon>Aspergillaceae</taxon>
        <taxon>Aspergillus</taxon>
        <taxon>Aspergillus subgen. Fumigati</taxon>
    </lineage>
</organism>
<protein>
    <recommendedName>
        <fullName evidence="10">Mediator complex subunit 27-domain-containing protein</fullName>
    </recommendedName>
</protein>
<keyword evidence="4" id="KW-0804">Transcription</keyword>
<proteinExistence type="inferred from homology"/>
<evidence type="ECO:0000256" key="5">
    <source>
        <dbReference type="ARBA" id="ARBA00023242"/>
    </source>
</evidence>
<evidence type="ECO:0000256" key="3">
    <source>
        <dbReference type="ARBA" id="ARBA00023015"/>
    </source>
</evidence>
<reference evidence="8" key="1">
    <citation type="submission" date="2020-06" db="EMBL/GenBank/DDBJ databases">
        <title>Draft genome sequences of strains closely related to Aspergillus parafelis and Aspergillus hiratsukae.</title>
        <authorList>
            <person name="Dos Santos R.A.C."/>
            <person name="Rivero-Menendez O."/>
            <person name="Steenwyk J.L."/>
            <person name="Mead M.E."/>
            <person name="Goldman G.H."/>
            <person name="Alastruey-Izquierdo A."/>
            <person name="Rokas A."/>
        </authorList>
    </citation>
    <scope>NUCLEOTIDE SEQUENCE</scope>
    <source>
        <strain evidence="8">CNM-CM5623</strain>
    </source>
</reference>
<comment type="caution">
    <text evidence="8">The sequence shown here is derived from an EMBL/GenBank/DDBJ whole genome shotgun (WGS) entry which is preliminary data.</text>
</comment>
<feature type="region of interest" description="Disordered" evidence="7">
    <location>
        <begin position="1"/>
        <end position="43"/>
    </location>
</feature>
<dbReference type="Pfam" id="PF11571">
    <property type="entry name" value="Med27"/>
    <property type="match status" value="1"/>
</dbReference>
<gene>
    <name evidence="8" type="ORF">CNMCM5623_004874</name>
</gene>
<dbReference type="AlphaFoldDB" id="A0A8H6QFG1"/>
<feature type="compositionally biased region" description="Low complexity" evidence="7">
    <location>
        <begin position="477"/>
        <end position="490"/>
    </location>
</feature>
<comment type="subcellular location">
    <subcellularLocation>
        <location evidence="1">Nucleus</location>
    </subcellularLocation>
</comment>
<dbReference type="GO" id="GO:0016592">
    <property type="term" value="C:mediator complex"/>
    <property type="evidence" value="ECO:0007669"/>
    <property type="project" value="InterPro"/>
</dbReference>
<keyword evidence="3" id="KW-0805">Transcription regulation</keyword>
<name>A0A8H6QFG1_9EURO</name>
<evidence type="ECO:0000256" key="6">
    <source>
        <dbReference type="SAM" id="Coils"/>
    </source>
</evidence>
<feature type="region of interest" description="Disordered" evidence="7">
    <location>
        <begin position="475"/>
        <end position="500"/>
    </location>
</feature>
<evidence type="ECO:0000256" key="4">
    <source>
        <dbReference type="ARBA" id="ARBA00023163"/>
    </source>
</evidence>
<feature type="coiled-coil region" evidence="6">
    <location>
        <begin position="156"/>
        <end position="189"/>
    </location>
</feature>
<evidence type="ECO:0000256" key="1">
    <source>
        <dbReference type="ARBA" id="ARBA00004123"/>
    </source>
</evidence>
<sequence>MASTSNPNSKPPATGLIVPKMEHPPQDTNLSEIPDKDNSSGEAWTSEMQYVSSLAKLQKMEATIHQLRTLLSGRLMEPIVPIVNPKAASRRPLPKSPRVLSEQLSQTARASVAEVQEFQAMWRSPEMKAIWDHVDARIKQNGGQLLQPTGMWERDYDVLLEELEKEERAQKEQQQRVKEEEERAKIQAVEGGWRTIVETFVQRNLPGVRVMAHQDQPRITVVLVKAGMAFQLQAVDGDGHDMADWRVQDMAAPGKPKTKLESAVAACLNARPRQWDLAYLLDMIASYSEVKQTPCAKCGKMTDNTAQLPSIRRPNPIQSSQDQPVLTMHPMHNIMPIPSRILHPLPIPIPPRNDMHAPPSPIHLLIAILNPTPRPMIRNHIPPPPEIIPLTRPPPRPRERCLVSPGAAASLAALPPGPVDPFLTLAPAVDLPDVYVRSAIGQDIEETPPTGPARGVTWPGVFWPDPAECCGGHCNSERASSSAASLRNEAGSLVSRAQRA</sequence>
<evidence type="ECO:0000313" key="9">
    <source>
        <dbReference type="Proteomes" id="UP000654922"/>
    </source>
</evidence>
<dbReference type="InterPro" id="IPR021627">
    <property type="entry name" value="Mediator_Med27"/>
</dbReference>
<evidence type="ECO:0000313" key="8">
    <source>
        <dbReference type="EMBL" id="KAF7172680.1"/>
    </source>
</evidence>
<keyword evidence="5" id="KW-0539">Nucleus</keyword>
<evidence type="ECO:0000256" key="7">
    <source>
        <dbReference type="SAM" id="MobiDB-lite"/>
    </source>
</evidence>
<dbReference type="OrthoDB" id="10254221at2759"/>
<comment type="similarity">
    <text evidence="2">Belongs to the Mediator complex subunit 27 family.</text>
</comment>
<evidence type="ECO:0008006" key="10">
    <source>
        <dbReference type="Google" id="ProtNLM"/>
    </source>
</evidence>
<dbReference type="EMBL" id="JACBAE010001126">
    <property type="protein sequence ID" value="KAF7172680.1"/>
    <property type="molecule type" value="Genomic_DNA"/>
</dbReference>